<name>A0A4Y9PHX2_9BRAD</name>
<dbReference type="EMBL" id="SPQS01000002">
    <property type="protein sequence ID" value="TFV80024.1"/>
    <property type="molecule type" value="Genomic_DNA"/>
</dbReference>
<sequence>MSTSLSGRHLLRFSADLRAHRATFSLNDAEYADQILKVSLNTFKKCIQPDSDKLLLKRHTLLNILANAGLNPRGYGLAMTLPSQSSLFGGYHASDYEHLCGRFFLYRRSFLTARNITCSVLDIRPSESHDCLAFHELHYYVSDSGARDEIQYSGNVHMNQERNVLSMPAYFEGQVRLTLLQPERLGKSKVKMRGAVLTFGNPKGYWQPTVSCVFVDGPVEIKVAHPRNLCRTIREGSEEHAALSAEMARVEEHATIMTPLMWSKLQAGATVA</sequence>
<evidence type="ECO:0000313" key="1">
    <source>
        <dbReference type="EMBL" id="TFV80024.1"/>
    </source>
</evidence>
<dbReference type="RefSeq" id="WP_135162461.1">
    <property type="nucleotide sequence ID" value="NZ_SPQS01000002.1"/>
</dbReference>
<proteinExistence type="predicted"/>
<evidence type="ECO:0000313" key="2">
    <source>
        <dbReference type="Proteomes" id="UP000297700"/>
    </source>
</evidence>
<reference evidence="1 2" key="1">
    <citation type="submission" date="2019-03" db="EMBL/GenBank/DDBJ databases">
        <title>Bradyrhizobium strains diversity.</title>
        <authorList>
            <person name="Urquiaga M.C.O."/>
            <person name="Hungria M."/>
            <person name="Delamuta J.R.M."/>
            <person name="Klepa M.S."/>
        </authorList>
    </citation>
    <scope>NUCLEOTIDE SEQUENCE [LARGE SCALE GENOMIC DNA]</scope>
    <source>
        <strain evidence="1 2">CNPSo 3426</strain>
    </source>
</reference>
<dbReference type="AlphaFoldDB" id="A0A4Y9PHX2"/>
<gene>
    <name evidence="1" type="ORF">E4K64_05130</name>
</gene>
<organism evidence="1 2">
    <name type="scientific">Bradyrhizobium frederickii</name>
    <dbReference type="NCBI Taxonomy" id="2560054"/>
    <lineage>
        <taxon>Bacteria</taxon>
        <taxon>Pseudomonadati</taxon>
        <taxon>Pseudomonadota</taxon>
        <taxon>Alphaproteobacteria</taxon>
        <taxon>Hyphomicrobiales</taxon>
        <taxon>Nitrobacteraceae</taxon>
        <taxon>Bradyrhizobium</taxon>
    </lineage>
</organism>
<accession>A0A4Y9PHX2</accession>
<protein>
    <submittedName>
        <fullName evidence="1">Uncharacterized protein</fullName>
    </submittedName>
</protein>
<comment type="caution">
    <text evidence="1">The sequence shown here is derived from an EMBL/GenBank/DDBJ whole genome shotgun (WGS) entry which is preliminary data.</text>
</comment>
<dbReference type="Proteomes" id="UP000297700">
    <property type="component" value="Unassembled WGS sequence"/>
</dbReference>